<dbReference type="FunFam" id="3.30.160.20:FF:000022">
    <property type="entry name" value="28S ribosomal protein S5, mitochondrial"/>
    <property type="match status" value="1"/>
</dbReference>
<evidence type="ECO:0000313" key="11">
    <source>
        <dbReference type="Proteomes" id="UP000192220"/>
    </source>
</evidence>
<sequence>MHKHSRLAVFRRTLLNFNMAAFVRVCGVLRLTVGGATSLRTAGAAVQMSHLASRASAASLQRQPTFPLIPPTTWQQSRSSSFFNKLTANEIWKGVLADSGAGGRKGRGKRSKRRLKANLNIGQNIGEGRGGFLWPGLNMPAHKSGEAQKIGRRSEAEQQEAQAKLFRQRDEFMKRGKTRFKRERGWSGNNWGGISIGSPDPGPDGETYEDFDTRIIEVKSVFNMTAKEGRKRSISCLVAVGNGKGSAGFALGKAADRTTALRKAKNRAIHYLYHIKLYNNHTVFHDFTSKFKRTTLRVQKQNEGYGLRCHRAVITICKLIGIKDMYCKLEGSSNLLNLTRALFAGLSRQETFQALADRKQLHVVEFQPHRGLLPIVVASPKGNVRLNPEPEDEVPNIKLQWKDVQAREGKRTSLWGSVKRSAV</sequence>
<dbReference type="Proteomes" id="UP000192220">
    <property type="component" value="Unplaced"/>
</dbReference>
<dbReference type="InterPro" id="IPR014721">
    <property type="entry name" value="Ribsml_uS5_D2-typ_fold_subgr"/>
</dbReference>
<evidence type="ECO:0000256" key="5">
    <source>
        <dbReference type="ARBA" id="ARBA00023274"/>
    </source>
</evidence>
<evidence type="ECO:0000256" key="4">
    <source>
        <dbReference type="ARBA" id="ARBA00023128"/>
    </source>
</evidence>
<dbReference type="PROSITE" id="PS00585">
    <property type="entry name" value="RIBOSOMAL_S5"/>
    <property type="match status" value="1"/>
</dbReference>
<evidence type="ECO:0000256" key="3">
    <source>
        <dbReference type="ARBA" id="ARBA00022980"/>
    </source>
</evidence>
<dbReference type="PROSITE" id="PS50881">
    <property type="entry name" value="S5_DSRBD"/>
    <property type="match status" value="1"/>
</dbReference>
<dbReference type="GO" id="GO:0006412">
    <property type="term" value="P:translation"/>
    <property type="evidence" value="ECO:0007669"/>
    <property type="project" value="InterPro"/>
</dbReference>
<dbReference type="GO" id="GO:0003735">
    <property type="term" value="F:structural constituent of ribosome"/>
    <property type="evidence" value="ECO:0007669"/>
    <property type="project" value="UniProtKB-UniRule"/>
</dbReference>
<evidence type="ECO:0000313" key="12">
    <source>
        <dbReference type="RefSeq" id="XP_013882818.1"/>
    </source>
</evidence>
<organism evidence="11 12">
    <name type="scientific">Austrofundulus limnaeus</name>
    <name type="common">Annual killifish</name>
    <dbReference type="NCBI Taxonomy" id="52670"/>
    <lineage>
        <taxon>Eukaryota</taxon>
        <taxon>Metazoa</taxon>
        <taxon>Chordata</taxon>
        <taxon>Craniata</taxon>
        <taxon>Vertebrata</taxon>
        <taxon>Euteleostomi</taxon>
        <taxon>Actinopterygii</taxon>
        <taxon>Neopterygii</taxon>
        <taxon>Teleostei</taxon>
        <taxon>Neoteleostei</taxon>
        <taxon>Acanthomorphata</taxon>
        <taxon>Ovalentaria</taxon>
        <taxon>Atherinomorphae</taxon>
        <taxon>Cyprinodontiformes</taxon>
        <taxon>Rivulidae</taxon>
        <taxon>Austrofundulus</taxon>
    </lineage>
</organism>
<name>A0A2I4CS60_AUSLI</name>
<keyword evidence="4" id="KW-0496">Mitochondrion</keyword>
<dbReference type="InterPro" id="IPR005324">
    <property type="entry name" value="Ribosomal_uS5_C"/>
</dbReference>
<dbReference type="Pfam" id="PF03719">
    <property type="entry name" value="Ribosomal_S5_C"/>
    <property type="match status" value="1"/>
</dbReference>
<dbReference type="GO" id="GO:0005743">
    <property type="term" value="C:mitochondrial inner membrane"/>
    <property type="evidence" value="ECO:0007669"/>
    <property type="project" value="UniProtKB-ARBA"/>
</dbReference>
<dbReference type="InterPro" id="IPR048584">
    <property type="entry name" value="Ribosomal_uS5m_N"/>
</dbReference>
<dbReference type="PANTHER" id="PTHR48277:SF1">
    <property type="entry name" value="MITOCHONDRIAL RIBOSOMAL PROTEIN S5"/>
    <property type="match status" value="1"/>
</dbReference>
<dbReference type="GO" id="GO:0005763">
    <property type="term" value="C:mitochondrial small ribosomal subunit"/>
    <property type="evidence" value="ECO:0007669"/>
    <property type="project" value="UniProtKB-ARBA"/>
</dbReference>
<feature type="domain" description="S5 DRBM" evidence="10">
    <location>
        <begin position="211"/>
        <end position="275"/>
    </location>
</feature>
<gene>
    <name evidence="12" type="primary">mrps5</name>
</gene>
<dbReference type="Gene3D" id="3.30.160.20">
    <property type="match status" value="1"/>
</dbReference>
<keyword evidence="5 8" id="KW-0687">Ribonucleoprotein</keyword>
<dbReference type="CTD" id="64969"/>
<evidence type="ECO:0000256" key="1">
    <source>
        <dbReference type="ARBA" id="ARBA00004173"/>
    </source>
</evidence>
<evidence type="ECO:0000256" key="9">
    <source>
        <dbReference type="RuleBase" id="RU003823"/>
    </source>
</evidence>
<dbReference type="InterPro" id="IPR000851">
    <property type="entry name" value="Ribosomal_uS5"/>
</dbReference>
<dbReference type="Pfam" id="PF21251">
    <property type="entry name" value="Ribosomal_uS5m_N"/>
    <property type="match status" value="1"/>
</dbReference>
<evidence type="ECO:0000256" key="2">
    <source>
        <dbReference type="ARBA" id="ARBA00008945"/>
    </source>
</evidence>
<dbReference type="STRING" id="52670.A0A2I4CS60"/>
<keyword evidence="11" id="KW-1185">Reference proteome</keyword>
<dbReference type="Pfam" id="PF00333">
    <property type="entry name" value="Ribosomal_S5"/>
    <property type="match status" value="1"/>
</dbReference>
<evidence type="ECO:0000256" key="7">
    <source>
        <dbReference type="ARBA" id="ARBA00041606"/>
    </source>
</evidence>
<evidence type="ECO:0000256" key="6">
    <source>
        <dbReference type="ARBA" id="ARBA00039335"/>
    </source>
</evidence>
<dbReference type="RefSeq" id="XP_013882818.1">
    <property type="nucleotide sequence ID" value="XM_014027364.1"/>
</dbReference>
<dbReference type="KEGG" id="alim:106531487"/>
<evidence type="ECO:0000256" key="8">
    <source>
        <dbReference type="PROSITE-ProRule" id="PRU00268"/>
    </source>
</evidence>
<dbReference type="InterPro" id="IPR018192">
    <property type="entry name" value="Ribosomal_uS5_N_CS"/>
</dbReference>
<dbReference type="SUPFAM" id="SSF54768">
    <property type="entry name" value="dsRNA-binding domain-like"/>
    <property type="match status" value="1"/>
</dbReference>
<dbReference type="GO" id="GO:0003723">
    <property type="term" value="F:RNA binding"/>
    <property type="evidence" value="ECO:0007669"/>
    <property type="project" value="InterPro"/>
</dbReference>
<proteinExistence type="inferred from homology"/>
<accession>A0A2I4CS60</accession>
<dbReference type="GeneID" id="106531487"/>
<dbReference type="AlphaFoldDB" id="A0A2I4CS60"/>
<comment type="similarity">
    <text evidence="2 9">Belongs to the universal ribosomal protein uS5 family.</text>
</comment>
<comment type="subcellular location">
    <subcellularLocation>
        <location evidence="1">Mitochondrion</location>
    </subcellularLocation>
</comment>
<reference evidence="12" key="1">
    <citation type="submission" date="2025-08" db="UniProtKB">
        <authorList>
            <consortium name="RefSeq"/>
        </authorList>
    </citation>
    <scope>IDENTIFICATION</scope>
    <source>
        <strain evidence="12">Quisiro</strain>
        <tissue evidence="12">Liver</tissue>
    </source>
</reference>
<dbReference type="InParanoid" id="A0A2I4CS60"/>
<keyword evidence="3 8" id="KW-0689">Ribosomal protein</keyword>
<dbReference type="Gene3D" id="3.30.230.10">
    <property type="match status" value="1"/>
</dbReference>
<evidence type="ECO:0000259" key="10">
    <source>
        <dbReference type="PROSITE" id="PS50881"/>
    </source>
</evidence>
<dbReference type="SUPFAM" id="SSF54211">
    <property type="entry name" value="Ribosomal protein S5 domain 2-like"/>
    <property type="match status" value="1"/>
</dbReference>
<dbReference type="PANTHER" id="PTHR48277">
    <property type="entry name" value="MITOCHONDRIAL RIBOSOMAL PROTEIN S5"/>
    <property type="match status" value="1"/>
</dbReference>
<dbReference type="OrthoDB" id="309483at2759"/>
<dbReference type="InterPro" id="IPR013810">
    <property type="entry name" value="Ribosomal_uS5_N"/>
</dbReference>
<protein>
    <recommendedName>
        <fullName evidence="6">Small ribosomal subunit protein uS5m</fullName>
    </recommendedName>
    <alternativeName>
        <fullName evidence="7">28S ribosomal protein S5, mitochondrial</fullName>
    </alternativeName>
</protein>
<dbReference type="FunFam" id="3.30.230.10:FF:000002">
    <property type="entry name" value="30S ribosomal protein S5"/>
    <property type="match status" value="1"/>
</dbReference>
<dbReference type="InterPro" id="IPR020568">
    <property type="entry name" value="Ribosomal_Su5_D2-typ_SF"/>
</dbReference>